<evidence type="ECO:0000313" key="1">
    <source>
        <dbReference type="EMBL" id="BBM84683.1"/>
    </source>
</evidence>
<keyword evidence="2" id="KW-1185">Reference proteome</keyword>
<gene>
    <name evidence="1" type="ORF">UABAM_03044</name>
</gene>
<organism evidence="1 2">
    <name type="scientific">Uabimicrobium amorphum</name>
    <dbReference type="NCBI Taxonomy" id="2596890"/>
    <lineage>
        <taxon>Bacteria</taxon>
        <taxon>Pseudomonadati</taxon>
        <taxon>Planctomycetota</taxon>
        <taxon>Candidatus Uabimicrobiia</taxon>
        <taxon>Candidatus Uabimicrobiales</taxon>
        <taxon>Candidatus Uabimicrobiaceae</taxon>
        <taxon>Candidatus Uabimicrobium</taxon>
    </lineage>
</organism>
<name>A0A5S9IML2_UABAM</name>
<evidence type="ECO:0000313" key="2">
    <source>
        <dbReference type="Proteomes" id="UP000326354"/>
    </source>
</evidence>
<reference evidence="1 2" key="1">
    <citation type="submission" date="2019-08" db="EMBL/GenBank/DDBJ databases">
        <title>Complete genome sequence of Candidatus Uab amorphum.</title>
        <authorList>
            <person name="Shiratori T."/>
            <person name="Suzuki S."/>
            <person name="Kakizawa Y."/>
            <person name="Ishida K."/>
        </authorList>
    </citation>
    <scope>NUCLEOTIDE SEQUENCE [LARGE SCALE GENOMIC DNA]</scope>
    <source>
        <strain evidence="1 2">SRT547</strain>
    </source>
</reference>
<protein>
    <submittedName>
        <fullName evidence="1">Uncharacterized protein</fullName>
    </submittedName>
</protein>
<sequence>MQEDAQRAFQVYQKRNAQGPRRAHQKYRKGVKVSYSKQIQDWMDRMSLVPCNDCGTPVETTADSVGDDYEFYCPKHISENKYTEEVWIVRE</sequence>
<accession>A0A5S9IML2</accession>
<dbReference type="EMBL" id="AP019860">
    <property type="protein sequence ID" value="BBM84683.1"/>
    <property type="molecule type" value="Genomic_DNA"/>
</dbReference>
<dbReference type="KEGG" id="uam:UABAM_03044"/>
<proteinExistence type="predicted"/>
<dbReference type="AlphaFoldDB" id="A0A5S9IML2"/>
<dbReference type="Proteomes" id="UP000326354">
    <property type="component" value="Chromosome"/>
</dbReference>